<evidence type="ECO:0000313" key="3">
    <source>
        <dbReference type="EMBL" id="KAE9227391.1"/>
    </source>
</evidence>
<dbReference type="EMBL" id="QXGB01000156">
    <property type="protein sequence ID" value="KAE9227391.1"/>
    <property type="molecule type" value="Genomic_DNA"/>
</dbReference>
<accession>A0A6A3Z0A2</accession>
<name>A0A6A3Z0A2_9STRA</name>
<evidence type="ECO:0000313" key="4">
    <source>
        <dbReference type="Proteomes" id="UP000433483"/>
    </source>
</evidence>
<dbReference type="Proteomes" id="UP000433483">
    <property type="component" value="Unassembled WGS sequence"/>
</dbReference>
<evidence type="ECO:0000313" key="6">
    <source>
        <dbReference type="Proteomes" id="UP000488956"/>
    </source>
</evidence>
<evidence type="ECO:0000313" key="2">
    <source>
        <dbReference type="EMBL" id="KAE9129943.1"/>
    </source>
</evidence>
<dbReference type="AlphaFoldDB" id="A0A6A3Z0A2"/>
<evidence type="ECO:0000313" key="1">
    <source>
        <dbReference type="EMBL" id="KAE9024522.1"/>
    </source>
</evidence>
<proteinExistence type="predicted"/>
<dbReference type="EMBL" id="QXFW01000115">
    <property type="protein sequence ID" value="KAE9024522.1"/>
    <property type="molecule type" value="Genomic_DNA"/>
</dbReference>
<sequence>MPQMTMATIQMLVPTAMRRNGRCVSAKYPNTMDSTEWPTMKADDSRPKYTDWSVTTTPSDEVMKWRKLYGAPGMMPRSM</sequence>
<comment type="caution">
    <text evidence="3">The sequence shown here is derived from an EMBL/GenBank/DDBJ whole genome shotgun (WGS) entry which is preliminary data.</text>
</comment>
<protein>
    <submittedName>
        <fullName evidence="3">Uncharacterized protein</fullName>
    </submittedName>
</protein>
<reference evidence="3 4" key="1">
    <citation type="submission" date="2018-08" db="EMBL/GenBank/DDBJ databases">
        <title>Genomic investigation of the strawberry pathogen Phytophthora fragariae indicates pathogenicity is determined by transcriptional variation in three key races.</title>
        <authorList>
            <person name="Adams T.M."/>
            <person name="Armitage A.D."/>
            <person name="Sobczyk M.K."/>
            <person name="Bates H.J."/>
            <person name="Dunwell J.M."/>
            <person name="Nellist C.F."/>
            <person name="Harrison R.J."/>
        </authorList>
    </citation>
    <scope>NUCLEOTIDE SEQUENCE [LARGE SCALE GENOMIC DNA]</scope>
    <source>
        <strain evidence="3 4">NOV-27</strain>
        <strain evidence="2 6">ONT-3</strain>
        <strain evidence="1 5">SCRP245</strain>
    </source>
</reference>
<dbReference type="EMBL" id="QXFX01000133">
    <property type="protein sequence ID" value="KAE9129943.1"/>
    <property type="molecule type" value="Genomic_DNA"/>
</dbReference>
<dbReference type="Proteomes" id="UP000488956">
    <property type="component" value="Unassembled WGS sequence"/>
</dbReference>
<gene>
    <name evidence="3" type="ORF">PF005_g4749</name>
    <name evidence="2" type="ORF">PF010_g4020</name>
    <name evidence="1" type="ORF">PF011_g3484</name>
</gene>
<organism evidence="3 4">
    <name type="scientific">Phytophthora fragariae</name>
    <dbReference type="NCBI Taxonomy" id="53985"/>
    <lineage>
        <taxon>Eukaryota</taxon>
        <taxon>Sar</taxon>
        <taxon>Stramenopiles</taxon>
        <taxon>Oomycota</taxon>
        <taxon>Peronosporomycetes</taxon>
        <taxon>Peronosporales</taxon>
        <taxon>Peronosporaceae</taxon>
        <taxon>Phytophthora</taxon>
    </lineage>
</organism>
<keyword evidence="4" id="KW-1185">Reference proteome</keyword>
<dbReference type="Proteomes" id="UP000460718">
    <property type="component" value="Unassembled WGS sequence"/>
</dbReference>
<evidence type="ECO:0000313" key="5">
    <source>
        <dbReference type="Proteomes" id="UP000460718"/>
    </source>
</evidence>